<organism evidence="1 2">
    <name type="scientific">Rhizobium quercicola</name>
    <dbReference type="NCBI Taxonomy" id="2901226"/>
    <lineage>
        <taxon>Bacteria</taxon>
        <taxon>Pseudomonadati</taxon>
        <taxon>Pseudomonadota</taxon>
        <taxon>Alphaproteobacteria</taxon>
        <taxon>Hyphomicrobiales</taxon>
        <taxon>Rhizobiaceae</taxon>
        <taxon>Rhizobium/Agrobacterium group</taxon>
        <taxon>Rhizobium</taxon>
    </lineage>
</organism>
<accession>A0A9X1NVX5</accession>
<dbReference type="InterPro" id="IPR009922">
    <property type="entry name" value="DUF1457"/>
</dbReference>
<proteinExistence type="predicted"/>
<evidence type="ECO:0000313" key="1">
    <source>
        <dbReference type="EMBL" id="MCD7110313.1"/>
    </source>
</evidence>
<dbReference type="Proteomes" id="UP001139089">
    <property type="component" value="Unassembled WGS sequence"/>
</dbReference>
<dbReference type="RefSeq" id="WP_231815547.1">
    <property type="nucleotide sequence ID" value="NZ_JAJOZR010000009.1"/>
</dbReference>
<dbReference type="AlphaFoldDB" id="A0A9X1NVX5"/>
<dbReference type="Pfam" id="PF07310">
    <property type="entry name" value="PAS_5"/>
    <property type="match status" value="1"/>
</dbReference>
<reference evidence="1" key="1">
    <citation type="submission" date="2021-12" db="EMBL/GenBank/DDBJ databases">
        <authorList>
            <person name="Li Y."/>
        </authorList>
    </citation>
    <scope>NUCLEOTIDE SEQUENCE</scope>
    <source>
        <strain evidence="1">DKSPLA3</strain>
    </source>
</reference>
<dbReference type="EMBL" id="JAJOZR010000009">
    <property type="protein sequence ID" value="MCD7110313.1"/>
    <property type="molecule type" value="Genomic_DNA"/>
</dbReference>
<protein>
    <submittedName>
        <fullName evidence="1">PAS domain-containing protein</fullName>
    </submittedName>
</protein>
<sequence length="213" mass="23451">MKTRTSADIFRYWQSLRSNGRVPSRDQLDPGAIRHALPDVFILEDADATHGRVASPRFRLAGTRLCSLFVRELRGARLDSLWSASDMEDLSTVTRRVMLAGEPAVIAASGTTSHGEQLAMELVLLPLRSRDGRNDRIFGSLTPLSRPVWIGAHPLPFLSLDHVAYPDRDAPVTEVAARAAVVRSFASQTRDSALRQVIARVMHLSVMDGGKGR</sequence>
<keyword evidence="2" id="KW-1185">Reference proteome</keyword>
<dbReference type="PIRSF" id="PIRSF031878">
    <property type="entry name" value="UCP031878"/>
    <property type="match status" value="1"/>
</dbReference>
<comment type="caution">
    <text evidence="1">The sequence shown here is derived from an EMBL/GenBank/DDBJ whole genome shotgun (WGS) entry which is preliminary data.</text>
</comment>
<name>A0A9X1NVX5_9HYPH</name>
<gene>
    <name evidence="1" type="ORF">LRX75_14830</name>
</gene>
<evidence type="ECO:0000313" key="2">
    <source>
        <dbReference type="Proteomes" id="UP001139089"/>
    </source>
</evidence>